<accession>A0A391NRE5</accession>
<evidence type="ECO:0000256" key="2">
    <source>
        <dbReference type="SAM" id="SignalP"/>
    </source>
</evidence>
<dbReference type="AlphaFoldDB" id="A0A391NRE5"/>
<dbReference type="EMBL" id="BDIP01005774">
    <property type="protein sequence ID" value="GCA63984.1"/>
    <property type="molecule type" value="Genomic_DNA"/>
</dbReference>
<reference evidence="3 4" key="1">
    <citation type="journal article" date="2018" name="PLoS ONE">
        <title>The draft genome of Kipferlia bialata reveals reductive genome evolution in fornicate parasites.</title>
        <authorList>
            <person name="Tanifuji G."/>
            <person name="Takabayashi S."/>
            <person name="Kume K."/>
            <person name="Takagi M."/>
            <person name="Nakayama T."/>
            <person name="Kamikawa R."/>
            <person name="Inagaki Y."/>
            <person name="Hashimoto T."/>
        </authorList>
    </citation>
    <scope>NUCLEOTIDE SEQUENCE [LARGE SCALE GENOMIC DNA]</scope>
    <source>
        <strain evidence="3">NY0173</strain>
    </source>
</reference>
<feature type="non-terminal residue" evidence="3">
    <location>
        <position position="71"/>
    </location>
</feature>
<keyword evidence="2" id="KW-0732">Signal</keyword>
<proteinExistence type="predicted"/>
<feature type="coiled-coil region" evidence="1">
    <location>
        <begin position="42"/>
        <end position="69"/>
    </location>
</feature>
<evidence type="ECO:0000313" key="3">
    <source>
        <dbReference type="EMBL" id="GCA63984.1"/>
    </source>
</evidence>
<evidence type="ECO:0000256" key="1">
    <source>
        <dbReference type="SAM" id="Coils"/>
    </source>
</evidence>
<dbReference type="Proteomes" id="UP000265618">
    <property type="component" value="Unassembled WGS sequence"/>
</dbReference>
<organism evidence="3 4">
    <name type="scientific">Kipferlia bialata</name>
    <dbReference type="NCBI Taxonomy" id="797122"/>
    <lineage>
        <taxon>Eukaryota</taxon>
        <taxon>Metamonada</taxon>
        <taxon>Carpediemonas-like organisms</taxon>
        <taxon>Kipferlia</taxon>
    </lineage>
</organism>
<gene>
    <name evidence="3" type="ORF">KIPB_012775</name>
</gene>
<evidence type="ECO:0000313" key="4">
    <source>
        <dbReference type="Proteomes" id="UP000265618"/>
    </source>
</evidence>
<sequence length="71" mass="7974">MSHEALSILTFLLPTTTSFSVATMDTPYANPYTLNTDESDMNGSMELRIASLERQVEQTKRDKEATDARCQ</sequence>
<feature type="chain" id="PRO_5017430361" evidence="2">
    <location>
        <begin position="19"/>
        <end position="71"/>
    </location>
</feature>
<keyword evidence="4" id="KW-1185">Reference proteome</keyword>
<feature type="signal peptide" evidence="2">
    <location>
        <begin position="1"/>
        <end position="18"/>
    </location>
</feature>
<keyword evidence="1" id="KW-0175">Coiled coil</keyword>
<name>A0A391NRE5_9EUKA</name>
<protein>
    <submittedName>
        <fullName evidence="3">Uncharacterized protein</fullName>
    </submittedName>
</protein>
<comment type="caution">
    <text evidence="3">The sequence shown here is derived from an EMBL/GenBank/DDBJ whole genome shotgun (WGS) entry which is preliminary data.</text>
</comment>